<gene>
    <name evidence="2" type="ORF">CD31_20370</name>
</gene>
<keyword evidence="1" id="KW-1133">Transmembrane helix</keyword>
<keyword evidence="1" id="KW-0472">Membrane</keyword>
<evidence type="ECO:0000313" key="2">
    <source>
        <dbReference type="EMBL" id="KGR81306.1"/>
    </source>
</evidence>
<accession>A0ABR4XWB4</accession>
<proteinExistence type="predicted"/>
<feature type="transmembrane region" description="Helical" evidence="1">
    <location>
        <begin position="42"/>
        <end position="61"/>
    </location>
</feature>
<sequence>MRDIFLFWSKVVLRSDYLLTYYAIVILLCISQYFFTVSDAQALIPLYGIFSSVLTIQIITLHQRYHVEKILMISPISNGKLLLWQWVFSFILTTPAIMLLVGFVKFVYVETPIYKILLIVFVFQLFTISIPFLMATIFKNQAVSIILIVIIYFLLMLMHGYRLESIQYIAPTLNFMYPDFIHYLNVIGVLSICLCSISCAILFSRRATNKTEKWVAGIMTSMMLFVLLSLHFYNGYKEEELLNKPYQNYQYNGLTVQYKGVSIEKVENYANVYKDITQIMESFGVNNIPYHTLKVTRVFSLPDNNSLENIISSSGDIIEIRPYSNKFFEFNYGYNITEDMINILMGEQWETKEQTNCYEVLKRTIEQKVIYTNKSMLFSEAKKKSVENLLISNEKDPYMEKFLHILQEEPKNAYLYIKRL</sequence>
<name>A0ABR4XWB4_9BACI</name>
<feature type="transmembrane region" description="Helical" evidence="1">
    <location>
        <begin position="181"/>
        <end position="203"/>
    </location>
</feature>
<evidence type="ECO:0000256" key="1">
    <source>
        <dbReference type="SAM" id="Phobius"/>
    </source>
</evidence>
<feature type="transmembrane region" description="Helical" evidence="1">
    <location>
        <begin position="82"/>
        <end position="107"/>
    </location>
</feature>
<dbReference type="Proteomes" id="UP000030487">
    <property type="component" value="Unassembled WGS sequence"/>
</dbReference>
<feature type="transmembrane region" description="Helical" evidence="1">
    <location>
        <begin position="113"/>
        <end position="135"/>
    </location>
</feature>
<evidence type="ECO:0000313" key="3">
    <source>
        <dbReference type="Proteomes" id="UP000030487"/>
    </source>
</evidence>
<feature type="transmembrane region" description="Helical" evidence="1">
    <location>
        <begin position="215"/>
        <end position="233"/>
    </location>
</feature>
<reference evidence="2 3" key="1">
    <citation type="submission" date="2014-02" db="EMBL/GenBank/DDBJ databases">
        <title>Draft genome sequence of Lysinibacillus boronitolerans NBRC 103108.</title>
        <authorList>
            <person name="Zhang F."/>
            <person name="Wang G."/>
            <person name="Zhang L."/>
        </authorList>
    </citation>
    <scope>NUCLEOTIDE SEQUENCE [LARGE SCALE GENOMIC DNA]</scope>
    <source>
        <strain evidence="2 3">NBRC 103108</strain>
    </source>
</reference>
<protein>
    <recommendedName>
        <fullName evidence="4">ABC transporter permease</fullName>
    </recommendedName>
</protein>
<dbReference type="EMBL" id="JPVR01000080">
    <property type="protein sequence ID" value="KGR81306.1"/>
    <property type="molecule type" value="Genomic_DNA"/>
</dbReference>
<evidence type="ECO:0008006" key="4">
    <source>
        <dbReference type="Google" id="ProtNLM"/>
    </source>
</evidence>
<feature type="transmembrane region" description="Helical" evidence="1">
    <location>
        <begin position="142"/>
        <end position="161"/>
    </location>
</feature>
<feature type="transmembrane region" description="Helical" evidence="1">
    <location>
        <begin position="18"/>
        <end position="36"/>
    </location>
</feature>
<keyword evidence="1" id="KW-0812">Transmembrane</keyword>
<keyword evidence="3" id="KW-1185">Reference proteome</keyword>
<comment type="caution">
    <text evidence="2">The sequence shown here is derived from an EMBL/GenBank/DDBJ whole genome shotgun (WGS) entry which is preliminary data.</text>
</comment>
<organism evidence="2 3">
    <name type="scientific">Lysinibacillus boronitolerans JCM 21713 = 10a = NBRC 103108</name>
    <dbReference type="NCBI Taxonomy" id="1294264"/>
    <lineage>
        <taxon>Bacteria</taxon>
        <taxon>Bacillati</taxon>
        <taxon>Bacillota</taxon>
        <taxon>Bacilli</taxon>
        <taxon>Bacillales</taxon>
        <taxon>Bacillaceae</taxon>
        <taxon>Lysinibacillus</taxon>
    </lineage>
</organism>